<feature type="compositionally biased region" description="Basic and acidic residues" evidence="1">
    <location>
        <begin position="215"/>
        <end position="226"/>
    </location>
</feature>
<dbReference type="RefSeq" id="WP_176445126.1">
    <property type="nucleotide sequence ID" value="NZ_FXYF01000005.1"/>
</dbReference>
<sequence length="226" mass="25289">MSRIARLFAACLAVLAWVTLCLYVQVGLERRPHWTLWQELWRTGRYFTFLTNVLTALTATAVAFGWRVGAVWITGLTLWMVIVGVVYHTLLAREFSGLRWWTDQGLHTAVPVALLLWWAAFAPKAGLAWRHAALWLTWPGLYMAYALIRGEIDGRHPYFFLDPPLIGWPKVLMWIGVLGAVFWLAGLGAVMLGQRLSRVRGSPAGDGPAGPRPRSPRDRGQSRAGG</sequence>
<feature type="region of interest" description="Disordered" evidence="1">
    <location>
        <begin position="201"/>
        <end position="226"/>
    </location>
</feature>
<dbReference type="AlphaFoldDB" id="A0A238KCP5"/>
<dbReference type="Proteomes" id="UP000207598">
    <property type="component" value="Unassembled WGS sequence"/>
</dbReference>
<keyword evidence="2" id="KW-1133">Transmembrane helix</keyword>
<evidence type="ECO:0000313" key="3">
    <source>
        <dbReference type="EMBL" id="SMX40603.1"/>
    </source>
</evidence>
<keyword evidence="2" id="KW-0472">Membrane</keyword>
<evidence type="ECO:0008006" key="5">
    <source>
        <dbReference type="Google" id="ProtNLM"/>
    </source>
</evidence>
<feature type="transmembrane region" description="Helical" evidence="2">
    <location>
        <begin position="172"/>
        <end position="192"/>
    </location>
</feature>
<name>A0A238KCP5_9RHOB</name>
<feature type="transmembrane region" description="Helical" evidence="2">
    <location>
        <begin position="71"/>
        <end position="92"/>
    </location>
</feature>
<feature type="transmembrane region" description="Helical" evidence="2">
    <location>
        <begin position="104"/>
        <end position="121"/>
    </location>
</feature>
<evidence type="ECO:0000256" key="2">
    <source>
        <dbReference type="SAM" id="Phobius"/>
    </source>
</evidence>
<keyword evidence="4" id="KW-1185">Reference proteome</keyword>
<dbReference type="EMBL" id="FXYF01000005">
    <property type="protein sequence ID" value="SMX40603.1"/>
    <property type="molecule type" value="Genomic_DNA"/>
</dbReference>
<feature type="transmembrane region" description="Helical" evidence="2">
    <location>
        <begin position="7"/>
        <end position="26"/>
    </location>
</feature>
<protein>
    <recommendedName>
        <fullName evidence="5">FAR-17a/AIG1-like protein</fullName>
    </recommendedName>
</protein>
<dbReference type="InterPro" id="IPR049713">
    <property type="entry name" value="Pr6Pr-like"/>
</dbReference>
<accession>A0A238KCP5</accession>
<keyword evidence="2" id="KW-0812">Transmembrane</keyword>
<organism evidence="3 4">
    <name type="scientific">Maliponia aquimaris</name>
    <dbReference type="NCBI Taxonomy" id="1673631"/>
    <lineage>
        <taxon>Bacteria</taxon>
        <taxon>Pseudomonadati</taxon>
        <taxon>Pseudomonadota</taxon>
        <taxon>Alphaproteobacteria</taxon>
        <taxon>Rhodobacterales</taxon>
        <taxon>Paracoccaceae</taxon>
        <taxon>Maliponia</taxon>
    </lineage>
</organism>
<dbReference type="NCBIfam" id="NF038065">
    <property type="entry name" value="Pr6Pr"/>
    <property type="match status" value="1"/>
</dbReference>
<evidence type="ECO:0000256" key="1">
    <source>
        <dbReference type="SAM" id="MobiDB-lite"/>
    </source>
</evidence>
<proteinExistence type="predicted"/>
<gene>
    <name evidence="3" type="ORF">MAA8898_02190</name>
</gene>
<feature type="transmembrane region" description="Helical" evidence="2">
    <location>
        <begin position="46"/>
        <end position="64"/>
    </location>
</feature>
<reference evidence="3 4" key="1">
    <citation type="submission" date="2017-05" db="EMBL/GenBank/DDBJ databases">
        <authorList>
            <person name="Song R."/>
            <person name="Chenine A.L."/>
            <person name="Ruprecht R.M."/>
        </authorList>
    </citation>
    <scope>NUCLEOTIDE SEQUENCE [LARGE SCALE GENOMIC DNA]</scope>
    <source>
        <strain evidence="3 4">CECT 8898</strain>
    </source>
</reference>
<feature type="transmembrane region" description="Helical" evidence="2">
    <location>
        <begin position="133"/>
        <end position="152"/>
    </location>
</feature>
<evidence type="ECO:0000313" key="4">
    <source>
        <dbReference type="Proteomes" id="UP000207598"/>
    </source>
</evidence>